<keyword evidence="1" id="KW-0863">Zinc-finger</keyword>
<dbReference type="RefSeq" id="WP_370323607.1">
    <property type="nucleotide sequence ID" value="NZ_JBHUOR010000092.1"/>
</dbReference>
<protein>
    <submittedName>
        <fullName evidence="1">Zinc-finger domain-containing protein</fullName>
    </submittedName>
</protein>
<sequence length="65" mass="7618">MLNQQNIISEIDETMEKYCDDCFVKQQLRKDRGKPGAHQFCIESCTVGEQLQFLGQELLKMYSKE</sequence>
<dbReference type="EMBL" id="JBHUOR010000092">
    <property type="protein sequence ID" value="MFD2869021.1"/>
    <property type="molecule type" value="Genomic_DNA"/>
</dbReference>
<dbReference type="InterPro" id="IPR019718">
    <property type="entry name" value="DUF2602"/>
</dbReference>
<keyword evidence="1" id="KW-0479">Metal-binding</keyword>
<keyword evidence="2" id="KW-1185">Reference proteome</keyword>
<evidence type="ECO:0000313" key="1">
    <source>
        <dbReference type="EMBL" id="MFD2869021.1"/>
    </source>
</evidence>
<reference evidence="2" key="1">
    <citation type="journal article" date="2019" name="Int. J. Syst. Evol. Microbiol.">
        <title>The Global Catalogue of Microorganisms (GCM) 10K type strain sequencing project: providing services to taxonomists for standard genome sequencing and annotation.</title>
        <authorList>
            <consortium name="The Broad Institute Genomics Platform"/>
            <consortium name="The Broad Institute Genome Sequencing Center for Infectious Disease"/>
            <person name="Wu L."/>
            <person name="Ma J."/>
        </authorList>
    </citation>
    <scope>NUCLEOTIDE SEQUENCE [LARGE SCALE GENOMIC DNA]</scope>
    <source>
        <strain evidence="2">KCTC 33522</strain>
    </source>
</reference>
<evidence type="ECO:0000313" key="2">
    <source>
        <dbReference type="Proteomes" id="UP001597568"/>
    </source>
</evidence>
<comment type="caution">
    <text evidence="1">The sequence shown here is derived from an EMBL/GenBank/DDBJ whole genome shotgun (WGS) entry which is preliminary data.</text>
</comment>
<dbReference type="Pfam" id="PF10782">
    <property type="entry name" value="zf-C2HCIx2C"/>
    <property type="match status" value="1"/>
</dbReference>
<gene>
    <name evidence="1" type="ORF">ACFSY7_10995</name>
</gene>
<keyword evidence="1" id="KW-0862">Zinc</keyword>
<dbReference type="GO" id="GO:0008270">
    <property type="term" value="F:zinc ion binding"/>
    <property type="evidence" value="ECO:0007669"/>
    <property type="project" value="UniProtKB-KW"/>
</dbReference>
<accession>A0ABW5Y112</accession>
<dbReference type="Proteomes" id="UP001597568">
    <property type="component" value="Unassembled WGS sequence"/>
</dbReference>
<organism evidence="1 2">
    <name type="scientific">Kurthia populi</name>
    <dbReference type="NCBI Taxonomy" id="1562132"/>
    <lineage>
        <taxon>Bacteria</taxon>
        <taxon>Bacillati</taxon>
        <taxon>Bacillota</taxon>
        <taxon>Bacilli</taxon>
        <taxon>Bacillales</taxon>
        <taxon>Caryophanaceae</taxon>
        <taxon>Kurthia</taxon>
    </lineage>
</organism>
<name>A0ABW5Y112_9BACL</name>
<proteinExistence type="predicted"/>